<dbReference type="GO" id="GO:0016788">
    <property type="term" value="F:hydrolase activity, acting on ester bonds"/>
    <property type="evidence" value="ECO:0007669"/>
    <property type="project" value="InterPro"/>
</dbReference>
<keyword evidence="2 5" id="KW-0732">Signal</keyword>
<accession>A0A803QLD9</accession>
<dbReference type="InterPro" id="IPR001087">
    <property type="entry name" value="GDSL"/>
</dbReference>
<dbReference type="SUPFAM" id="SSF52266">
    <property type="entry name" value="SGNH hydrolase"/>
    <property type="match status" value="1"/>
</dbReference>
<evidence type="ECO:0000256" key="4">
    <source>
        <dbReference type="ARBA" id="ARBA00023180"/>
    </source>
</evidence>
<evidence type="ECO:0000313" key="6">
    <source>
        <dbReference type="EnsemblPlants" id="cds.evm.model.10.1938"/>
    </source>
</evidence>
<evidence type="ECO:0000313" key="7">
    <source>
        <dbReference type="Proteomes" id="UP000596661"/>
    </source>
</evidence>
<protein>
    <submittedName>
        <fullName evidence="6">Uncharacterized protein</fullName>
    </submittedName>
</protein>
<sequence>MGITTNSARFIFVSFLATWVLGVEEVNGDSVHCKYPAIFNFGDSNSDTGSISAAFFPRPAPNGVTFFHSPAGRVGDGRLIVDFIAKYFGLPYLSPYLDSFGTKFRHGANFATGGATIRRSNDSLFISGISPFPFDIQTVQYSNLKNRTTMLYTQAKRNSDIRKNFPRPKDFSKSLFIVDIGQNDLAAGFRNMMMTKEKLVAEIPDLMNLFSLGIQFLYQQGARTFWIHNTGPIGCLPSTLFDVRNPVPGFLDGNGCIKSRNDMAKEFNRQLKRKVSELKAQLPFAALTYVDMYAAKYSLISNAKKLGFYENLNICCGSFKDGVRKYCGNNILKNAAFEPIPAPYGEGFFHKPSGRDCDGRLIVDFIAERIGLPYLSAYLNSLGTNYRHGANFATGGSTIRRPNETIYEYGISPFSLDMQIVQFNQFKARTKELYERAAKTPSERSKLPNPDEFSKALYTFDIGQNDLSVGFRKLSSEQLLAALPDIVNQLAKAVQNIYQQGGRSFWIHNTGPIGCLPVNFFYNLNPPPDFVDQYGCVKTQNEMAVEFNKKLKERVIKLRTELPEAAITYVDVYAAKTGMIGNAKAQGFTDPLKVCCGYHVKYDHVWCGTKSLVNGSAVFGSACENPSTAISWDGVHYSQAANQWVANRILNGSLTDPPIPITQACKRH</sequence>
<dbReference type="PANTHER" id="PTHR22835:SF219">
    <property type="entry name" value="GDSL-LIKE LIPASE_ACYLHYDROLASE"/>
    <property type="match status" value="1"/>
</dbReference>
<dbReference type="InterPro" id="IPR035669">
    <property type="entry name" value="SGNH_plant_lipase-like"/>
</dbReference>
<reference evidence="6" key="1">
    <citation type="submission" date="2021-03" db="UniProtKB">
        <authorList>
            <consortium name="EnsemblPlants"/>
        </authorList>
    </citation>
    <scope>IDENTIFICATION</scope>
</reference>
<evidence type="ECO:0000256" key="3">
    <source>
        <dbReference type="ARBA" id="ARBA00022801"/>
    </source>
</evidence>
<dbReference type="EnsemblPlants" id="evm.model.10.1938">
    <property type="protein sequence ID" value="cds.evm.model.10.1938"/>
    <property type="gene ID" value="evm.TU.10.1938"/>
</dbReference>
<keyword evidence="4" id="KW-0325">Glycoprotein</keyword>
<dbReference type="Gramene" id="evm.model.10.1938">
    <property type="protein sequence ID" value="cds.evm.model.10.1938"/>
    <property type="gene ID" value="evm.TU.10.1938"/>
</dbReference>
<feature type="chain" id="PRO_5030716690" evidence="5">
    <location>
        <begin position="23"/>
        <end position="668"/>
    </location>
</feature>
<evidence type="ECO:0000256" key="1">
    <source>
        <dbReference type="ARBA" id="ARBA00008668"/>
    </source>
</evidence>
<feature type="signal peptide" evidence="5">
    <location>
        <begin position="1"/>
        <end position="22"/>
    </location>
</feature>
<dbReference type="PANTHER" id="PTHR22835">
    <property type="entry name" value="ZINC FINGER FYVE DOMAIN CONTAINING PROTEIN"/>
    <property type="match status" value="1"/>
</dbReference>
<organism evidence="6 7">
    <name type="scientific">Cannabis sativa</name>
    <name type="common">Hemp</name>
    <name type="synonym">Marijuana</name>
    <dbReference type="NCBI Taxonomy" id="3483"/>
    <lineage>
        <taxon>Eukaryota</taxon>
        <taxon>Viridiplantae</taxon>
        <taxon>Streptophyta</taxon>
        <taxon>Embryophyta</taxon>
        <taxon>Tracheophyta</taxon>
        <taxon>Spermatophyta</taxon>
        <taxon>Magnoliopsida</taxon>
        <taxon>eudicotyledons</taxon>
        <taxon>Gunneridae</taxon>
        <taxon>Pentapetalae</taxon>
        <taxon>rosids</taxon>
        <taxon>fabids</taxon>
        <taxon>Rosales</taxon>
        <taxon>Cannabaceae</taxon>
        <taxon>Cannabis</taxon>
    </lineage>
</organism>
<dbReference type="Pfam" id="PF00657">
    <property type="entry name" value="Lipase_GDSL"/>
    <property type="match status" value="2"/>
</dbReference>
<evidence type="ECO:0000256" key="5">
    <source>
        <dbReference type="SAM" id="SignalP"/>
    </source>
</evidence>
<keyword evidence="7" id="KW-1185">Reference proteome</keyword>
<dbReference type="EMBL" id="UZAU01000821">
    <property type="status" value="NOT_ANNOTATED_CDS"/>
    <property type="molecule type" value="Genomic_DNA"/>
</dbReference>
<comment type="similarity">
    <text evidence="1">Belongs to the 'GDSL' lipolytic enzyme family.</text>
</comment>
<dbReference type="OMA" id="SWDAVHY"/>
<proteinExistence type="inferred from homology"/>
<keyword evidence="3" id="KW-0378">Hydrolase</keyword>
<dbReference type="Proteomes" id="UP000596661">
    <property type="component" value="Unassembled WGS sequence"/>
</dbReference>
<name>A0A803QLD9_CANSA</name>
<dbReference type="CDD" id="cd01837">
    <property type="entry name" value="SGNH_plant_lipase_like"/>
    <property type="match status" value="2"/>
</dbReference>
<evidence type="ECO:0000256" key="2">
    <source>
        <dbReference type="ARBA" id="ARBA00022729"/>
    </source>
</evidence>
<dbReference type="AlphaFoldDB" id="A0A803QLD9"/>
<dbReference type="Gene3D" id="3.40.50.1110">
    <property type="entry name" value="SGNH hydrolase"/>
    <property type="match status" value="2"/>
</dbReference>
<dbReference type="InterPro" id="IPR036514">
    <property type="entry name" value="SGNH_hydro_sf"/>
</dbReference>